<feature type="transmembrane region" description="Helical" evidence="11">
    <location>
        <begin position="484"/>
        <end position="507"/>
    </location>
</feature>
<feature type="transmembrane region" description="Helical" evidence="11">
    <location>
        <begin position="232"/>
        <end position="257"/>
    </location>
</feature>
<dbReference type="InterPro" id="IPR050569">
    <property type="entry name" value="TAAR"/>
</dbReference>
<feature type="transmembrane region" description="Helical" evidence="11">
    <location>
        <begin position="397"/>
        <end position="417"/>
    </location>
</feature>
<keyword evidence="14" id="KW-1185">Reference proteome</keyword>
<evidence type="ECO:0000256" key="4">
    <source>
        <dbReference type="ARBA" id="ARBA00022989"/>
    </source>
</evidence>
<feature type="region of interest" description="Disordered" evidence="10">
    <location>
        <begin position="63"/>
        <end position="85"/>
    </location>
</feature>
<feature type="domain" description="G-protein coupled receptors family 1 profile" evidence="12">
    <location>
        <begin position="248"/>
        <end position="505"/>
    </location>
</feature>
<dbReference type="AlphaFoldDB" id="A0AAV4F8X5"/>
<dbReference type="InterPro" id="IPR000276">
    <property type="entry name" value="GPCR_Rhodpsn"/>
</dbReference>
<dbReference type="PROSITE" id="PS00237">
    <property type="entry name" value="G_PROTEIN_RECEP_F1_1"/>
    <property type="match status" value="1"/>
</dbReference>
<dbReference type="PANTHER" id="PTHR24249:SF372">
    <property type="entry name" value="G-PROTEIN COUPLED RECEPTORS FAMILY 1 PROFILE DOMAIN-CONTAINING PROTEIN"/>
    <property type="match status" value="1"/>
</dbReference>
<dbReference type="Proteomes" id="UP000762676">
    <property type="component" value="Unassembled WGS sequence"/>
</dbReference>
<evidence type="ECO:0000256" key="3">
    <source>
        <dbReference type="ARBA" id="ARBA00022692"/>
    </source>
</evidence>
<evidence type="ECO:0000256" key="1">
    <source>
        <dbReference type="ARBA" id="ARBA00004651"/>
    </source>
</evidence>
<dbReference type="InterPro" id="IPR017452">
    <property type="entry name" value="GPCR_Rhodpsn_7TM"/>
</dbReference>
<accession>A0AAV4F8X5</accession>
<evidence type="ECO:0000256" key="9">
    <source>
        <dbReference type="RuleBase" id="RU000688"/>
    </source>
</evidence>
<dbReference type="PROSITE" id="PS50262">
    <property type="entry name" value="G_PROTEIN_RECEP_F1_2"/>
    <property type="match status" value="1"/>
</dbReference>
<proteinExistence type="inferred from homology"/>
<keyword evidence="3 9" id="KW-0812">Transmembrane</keyword>
<dbReference type="PRINTS" id="PR00237">
    <property type="entry name" value="GPCRRHODOPSN"/>
</dbReference>
<dbReference type="GO" id="GO:0004930">
    <property type="term" value="F:G protein-coupled receptor activity"/>
    <property type="evidence" value="ECO:0007669"/>
    <property type="project" value="UniProtKB-KW"/>
</dbReference>
<organism evidence="13 14">
    <name type="scientific">Elysia marginata</name>
    <dbReference type="NCBI Taxonomy" id="1093978"/>
    <lineage>
        <taxon>Eukaryota</taxon>
        <taxon>Metazoa</taxon>
        <taxon>Spiralia</taxon>
        <taxon>Lophotrochozoa</taxon>
        <taxon>Mollusca</taxon>
        <taxon>Gastropoda</taxon>
        <taxon>Heterobranchia</taxon>
        <taxon>Euthyneura</taxon>
        <taxon>Panpulmonata</taxon>
        <taxon>Sacoglossa</taxon>
        <taxon>Placobranchoidea</taxon>
        <taxon>Plakobranchidae</taxon>
        <taxon>Elysia</taxon>
    </lineage>
</organism>
<keyword evidence="5 9" id="KW-0297">G-protein coupled receptor</keyword>
<evidence type="ECO:0000313" key="13">
    <source>
        <dbReference type="EMBL" id="GFR69220.1"/>
    </source>
</evidence>
<dbReference type="GO" id="GO:0005886">
    <property type="term" value="C:plasma membrane"/>
    <property type="evidence" value="ECO:0007669"/>
    <property type="project" value="UniProtKB-SubCell"/>
</dbReference>
<evidence type="ECO:0000256" key="2">
    <source>
        <dbReference type="ARBA" id="ARBA00022475"/>
    </source>
</evidence>
<feature type="transmembrane region" description="Helical" evidence="11">
    <location>
        <begin position="269"/>
        <end position="296"/>
    </location>
</feature>
<dbReference type="SUPFAM" id="SSF81321">
    <property type="entry name" value="Family A G protein-coupled receptor-like"/>
    <property type="match status" value="1"/>
</dbReference>
<name>A0AAV4F8X5_9GAST</name>
<dbReference type="Pfam" id="PF00001">
    <property type="entry name" value="7tm_1"/>
    <property type="match status" value="1"/>
</dbReference>
<dbReference type="EMBL" id="BMAT01000601">
    <property type="protein sequence ID" value="GFR69220.1"/>
    <property type="molecule type" value="Genomic_DNA"/>
</dbReference>
<sequence length="876" mass="97464">MEGNDIEITVDVDVSRLVLGSFLNFITAPAVRLKSKLHKLHGHFNDASIDSTSNIMKYHQLSARPSISGNNKMADENQNDSDDMNPFLKRNRPLGSILFPQQIKPMKSPNDLDRHPHHRISLTSLSQRQFFSQPDPLPSQLVSLKELPRSFHETINQTLSANTETNVTHTIHSARPGLLSSNFTMPSPGITGAAADIVEDWNLPLASILSPRDNEPAEHQAASSSGWSGEEIGAVSIIALMVPFIICSNLMVILSIVRFRRLQIPTNYFITSLASVDVLVALATPFMIMVEVFQFAAPGAGVGGSGALLCLLPNRVLMMACSVSLLTLSTIAYDRHTALVSPLDYVVIMTSRRVRLLISLTWIYSAFVVWFPLLAGWHDNPTQLVRCSADLLHGKAHALFLSAIFVPSCGVILVCYARIFTLARHHAQAIAAVEFAVKRQVKFIMRDAKYAKTLALVIGVFLTLWLPYLVSMFVKLVAGATLSIWVQTYLMLIAVLNSGINPWIYAFKNKEFRHAFRRLYHEVFLERLCLRRFGRKTNSVQTSGYSSTPRLSRTDSRIATAVVDSATLVNVCEKLQRSLDSLDRFDKYHNRRLSSQCRAWRSGPLPGSYRALPSAATKVKRCRQALSCSDLHEAKETTAILPRSLSVELCPSIEDEHVNRSTQTANRDELFKQQVFFSNAMFPSTRCDNASFPVNDSPCSFTPNAKFRYPTHLNSTANLLLGSSHVASLSSSTSFSSPRSNLKIHRQEHSKTLPLSLQHTDSPNKNCLQSSSQSDITIKNLLIDASKIVYSDIDSVRRGDMLCLSNHISTETSAESKSPQFLNFFSEVRESHSHMPTSALCNIDETSLSHFTRTDFCSGFYPEPNSLSSSVELWVP</sequence>
<evidence type="ECO:0000256" key="11">
    <source>
        <dbReference type="SAM" id="Phobius"/>
    </source>
</evidence>
<keyword evidence="6 11" id="KW-0472">Membrane</keyword>
<evidence type="ECO:0000256" key="7">
    <source>
        <dbReference type="ARBA" id="ARBA00023170"/>
    </source>
</evidence>
<keyword evidence="7 9" id="KW-0675">Receptor</keyword>
<evidence type="ECO:0000313" key="14">
    <source>
        <dbReference type="Proteomes" id="UP000762676"/>
    </source>
</evidence>
<protein>
    <submittedName>
        <fullName evidence="13">Octopamine receptor beta-1R</fullName>
    </submittedName>
</protein>
<reference evidence="13 14" key="1">
    <citation type="journal article" date="2021" name="Elife">
        <title>Chloroplast acquisition without the gene transfer in kleptoplastic sea slugs, Plakobranchus ocellatus.</title>
        <authorList>
            <person name="Maeda T."/>
            <person name="Takahashi S."/>
            <person name="Yoshida T."/>
            <person name="Shimamura S."/>
            <person name="Takaki Y."/>
            <person name="Nagai Y."/>
            <person name="Toyoda A."/>
            <person name="Suzuki Y."/>
            <person name="Arimoto A."/>
            <person name="Ishii H."/>
            <person name="Satoh N."/>
            <person name="Nishiyama T."/>
            <person name="Hasebe M."/>
            <person name="Maruyama T."/>
            <person name="Minagawa J."/>
            <person name="Obokata J."/>
            <person name="Shigenobu S."/>
        </authorList>
    </citation>
    <scope>NUCLEOTIDE SEQUENCE [LARGE SCALE GENOMIC DNA]</scope>
</reference>
<dbReference type="Gene3D" id="1.20.1070.10">
    <property type="entry name" value="Rhodopsin 7-helix transmembrane proteins"/>
    <property type="match status" value="1"/>
</dbReference>
<keyword evidence="8 9" id="KW-0807">Transducer</keyword>
<comment type="caution">
    <text evidence="13">The sequence shown here is derived from an EMBL/GenBank/DDBJ whole genome shotgun (WGS) entry which is preliminary data.</text>
</comment>
<evidence type="ECO:0000256" key="10">
    <source>
        <dbReference type="SAM" id="MobiDB-lite"/>
    </source>
</evidence>
<dbReference type="SMART" id="SM01381">
    <property type="entry name" value="7TM_GPCR_Srsx"/>
    <property type="match status" value="1"/>
</dbReference>
<keyword evidence="2" id="KW-1003">Cell membrane</keyword>
<evidence type="ECO:0000259" key="12">
    <source>
        <dbReference type="PROSITE" id="PS50262"/>
    </source>
</evidence>
<keyword evidence="4 11" id="KW-1133">Transmembrane helix</keyword>
<feature type="transmembrane region" description="Helical" evidence="11">
    <location>
        <begin position="454"/>
        <end position="478"/>
    </location>
</feature>
<dbReference type="PANTHER" id="PTHR24249">
    <property type="entry name" value="HISTAMINE RECEPTOR-RELATED G-PROTEIN COUPLED RECEPTOR"/>
    <property type="match status" value="1"/>
</dbReference>
<evidence type="ECO:0000256" key="6">
    <source>
        <dbReference type="ARBA" id="ARBA00023136"/>
    </source>
</evidence>
<gene>
    <name evidence="13" type="ORF">ElyMa_000297000</name>
</gene>
<comment type="subcellular location">
    <subcellularLocation>
        <location evidence="1">Cell membrane</location>
        <topology evidence="1">Multi-pass membrane protein</topology>
    </subcellularLocation>
</comment>
<evidence type="ECO:0000256" key="8">
    <source>
        <dbReference type="ARBA" id="ARBA00023224"/>
    </source>
</evidence>
<comment type="similarity">
    <text evidence="9">Belongs to the G-protein coupled receptor 1 family.</text>
</comment>
<evidence type="ECO:0000256" key="5">
    <source>
        <dbReference type="ARBA" id="ARBA00023040"/>
    </source>
</evidence>
<feature type="transmembrane region" description="Helical" evidence="11">
    <location>
        <begin position="354"/>
        <end position="377"/>
    </location>
</feature>